<sequence length="198" mass="21990">MIVSPLIGIWSDKKGRKNPLLLAIFGFSIYTLFQLLATLTYSTMNIYYWLFAGEFILGLTGSIGSVFSTSLAIVIDDCRHQLNLGSSTVPLRIGVASFLQSIGTLLGVLIMSLFAVQTVCSNYVHQLSYIKVTLIQIGLTLIAFIYSYFIVRETHYPENDTSLFDSIRTDSSTSTTTYQRNSVTSIISKNILLLSEVK</sequence>
<proteinExistence type="predicted"/>
<dbReference type="InterPro" id="IPR020846">
    <property type="entry name" value="MFS_dom"/>
</dbReference>
<dbReference type="GO" id="GO:0022857">
    <property type="term" value="F:transmembrane transporter activity"/>
    <property type="evidence" value="ECO:0007669"/>
    <property type="project" value="InterPro"/>
</dbReference>
<protein>
    <recommendedName>
        <fullName evidence="6">Major facilitator superfamily (MFS) profile domain-containing protein</fullName>
    </recommendedName>
</protein>
<evidence type="ECO:0000259" key="6">
    <source>
        <dbReference type="PROSITE" id="PS50850"/>
    </source>
</evidence>
<dbReference type="Proteomes" id="UP000053766">
    <property type="component" value="Unassembled WGS sequence"/>
</dbReference>
<dbReference type="SUPFAM" id="SSF103473">
    <property type="entry name" value="MFS general substrate transporter"/>
    <property type="match status" value="1"/>
</dbReference>
<dbReference type="OrthoDB" id="5870311at2759"/>
<feature type="transmembrane region" description="Helical" evidence="5">
    <location>
        <begin position="47"/>
        <end position="74"/>
    </location>
</feature>
<keyword evidence="8" id="KW-1185">Reference proteome</keyword>
<feature type="domain" description="Major facilitator superfamily (MFS) profile" evidence="6">
    <location>
        <begin position="1"/>
        <end position="198"/>
    </location>
</feature>
<keyword evidence="3 5" id="KW-1133">Transmembrane helix</keyword>
<dbReference type="AlphaFoldDB" id="A0A0D8YA44"/>
<keyword evidence="4 5" id="KW-0472">Membrane</keyword>
<dbReference type="InterPro" id="IPR011701">
    <property type="entry name" value="MFS"/>
</dbReference>
<keyword evidence="2 5" id="KW-0812">Transmembrane</keyword>
<dbReference type="PANTHER" id="PTHR23507:SF6">
    <property type="entry name" value="PROTON-COUPLED FOLATE TRANSPORTER"/>
    <property type="match status" value="1"/>
</dbReference>
<comment type="subcellular location">
    <subcellularLocation>
        <location evidence="1">Membrane</location>
        <topology evidence="1">Multi-pass membrane protein</topology>
    </subcellularLocation>
</comment>
<dbReference type="Gene3D" id="1.20.1250.20">
    <property type="entry name" value="MFS general substrate transporter like domains"/>
    <property type="match status" value="1"/>
</dbReference>
<accession>A0A0D8YA44</accession>
<feature type="transmembrane region" description="Helical" evidence="5">
    <location>
        <begin position="20"/>
        <end position="41"/>
    </location>
</feature>
<evidence type="ECO:0000256" key="1">
    <source>
        <dbReference type="ARBA" id="ARBA00004141"/>
    </source>
</evidence>
<evidence type="ECO:0000256" key="4">
    <source>
        <dbReference type="ARBA" id="ARBA00023136"/>
    </source>
</evidence>
<gene>
    <name evidence="7" type="ORF">DICVIV_02362</name>
</gene>
<dbReference type="PANTHER" id="PTHR23507">
    <property type="entry name" value="ZGC:174356"/>
    <property type="match status" value="1"/>
</dbReference>
<reference evidence="8" key="2">
    <citation type="journal article" date="2016" name="Sci. Rep.">
        <title>Dictyocaulus viviparus genome, variome and transcriptome elucidate lungworm biology and support future intervention.</title>
        <authorList>
            <person name="McNulty S.N."/>
            <person name="Strube C."/>
            <person name="Rosa B.A."/>
            <person name="Martin J.C."/>
            <person name="Tyagi R."/>
            <person name="Choi Y.J."/>
            <person name="Wang Q."/>
            <person name="Hallsworth Pepin K."/>
            <person name="Zhang X."/>
            <person name="Ozersky P."/>
            <person name="Wilson R.K."/>
            <person name="Sternberg P.W."/>
            <person name="Gasser R.B."/>
            <person name="Mitreva M."/>
        </authorList>
    </citation>
    <scope>NUCLEOTIDE SEQUENCE [LARGE SCALE GENOMIC DNA]</scope>
    <source>
        <strain evidence="8">HannoverDv2000</strain>
    </source>
</reference>
<evidence type="ECO:0000256" key="2">
    <source>
        <dbReference type="ARBA" id="ARBA00022692"/>
    </source>
</evidence>
<evidence type="ECO:0000256" key="3">
    <source>
        <dbReference type="ARBA" id="ARBA00022989"/>
    </source>
</evidence>
<evidence type="ECO:0000256" key="5">
    <source>
        <dbReference type="SAM" id="Phobius"/>
    </source>
</evidence>
<dbReference type="InterPro" id="IPR036259">
    <property type="entry name" value="MFS_trans_sf"/>
</dbReference>
<name>A0A0D8YA44_DICVI</name>
<organism evidence="7 8">
    <name type="scientific">Dictyocaulus viviparus</name>
    <name type="common">Bovine lungworm</name>
    <dbReference type="NCBI Taxonomy" id="29172"/>
    <lineage>
        <taxon>Eukaryota</taxon>
        <taxon>Metazoa</taxon>
        <taxon>Ecdysozoa</taxon>
        <taxon>Nematoda</taxon>
        <taxon>Chromadorea</taxon>
        <taxon>Rhabditida</taxon>
        <taxon>Rhabditina</taxon>
        <taxon>Rhabditomorpha</taxon>
        <taxon>Strongyloidea</taxon>
        <taxon>Metastrongylidae</taxon>
        <taxon>Dictyocaulus</taxon>
    </lineage>
</organism>
<dbReference type="Pfam" id="PF07690">
    <property type="entry name" value="MFS_1"/>
    <property type="match status" value="1"/>
</dbReference>
<evidence type="ECO:0000313" key="8">
    <source>
        <dbReference type="Proteomes" id="UP000053766"/>
    </source>
</evidence>
<reference evidence="7 8" key="1">
    <citation type="submission" date="2013-11" db="EMBL/GenBank/DDBJ databases">
        <title>Draft genome of the bovine lungworm Dictyocaulus viviparus.</title>
        <authorList>
            <person name="Mitreva M."/>
        </authorList>
    </citation>
    <scope>NUCLEOTIDE SEQUENCE [LARGE SCALE GENOMIC DNA]</scope>
    <source>
        <strain evidence="7 8">HannoverDv2000</strain>
    </source>
</reference>
<dbReference type="GO" id="GO:0016020">
    <property type="term" value="C:membrane"/>
    <property type="evidence" value="ECO:0007669"/>
    <property type="project" value="UniProtKB-SubCell"/>
</dbReference>
<dbReference type="EMBL" id="KN716183">
    <property type="protein sequence ID" value="KJH51446.1"/>
    <property type="molecule type" value="Genomic_DNA"/>
</dbReference>
<dbReference type="PROSITE" id="PS50850">
    <property type="entry name" value="MFS"/>
    <property type="match status" value="1"/>
</dbReference>
<feature type="transmembrane region" description="Helical" evidence="5">
    <location>
        <begin position="128"/>
        <end position="151"/>
    </location>
</feature>
<feature type="transmembrane region" description="Helical" evidence="5">
    <location>
        <begin position="95"/>
        <end position="116"/>
    </location>
</feature>
<evidence type="ECO:0000313" key="7">
    <source>
        <dbReference type="EMBL" id="KJH51446.1"/>
    </source>
</evidence>